<evidence type="ECO:0000313" key="2">
    <source>
        <dbReference type="Proteomes" id="UP000011682"/>
    </source>
</evidence>
<name>S9PGN2_CYSF2</name>
<evidence type="ECO:0000313" key="1">
    <source>
        <dbReference type="EMBL" id="EPX62231.1"/>
    </source>
</evidence>
<organism evidence="1 2">
    <name type="scientific">Cystobacter fuscus (strain ATCC 25194 / DSM 2262 / NBRC 100088 / M29)</name>
    <dbReference type="NCBI Taxonomy" id="1242864"/>
    <lineage>
        <taxon>Bacteria</taxon>
        <taxon>Pseudomonadati</taxon>
        <taxon>Myxococcota</taxon>
        <taxon>Myxococcia</taxon>
        <taxon>Myxococcales</taxon>
        <taxon>Cystobacterineae</taxon>
        <taxon>Archangiaceae</taxon>
        <taxon>Cystobacter</taxon>
    </lineage>
</organism>
<sequence>MRLRNQPQQVEEHQPGAHVWFIGQVWIRKQATSFLRHVSFIELCCQGHPVQTRDAWLQLKCFALRPREQFVFPCIIT</sequence>
<reference evidence="1" key="1">
    <citation type="submission" date="2013-05" db="EMBL/GenBank/DDBJ databases">
        <title>Genome assembly of Cystobacter fuscus DSM 2262.</title>
        <authorList>
            <person name="Sharma G."/>
            <person name="Khatri I."/>
            <person name="Kaur C."/>
            <person name="Mayilraj S."/>
            <person name="Subramanian S."/>
        </authorList>
    </citation>
    <scope>NUCLEOTIDE SEQUENCE [LARGE SCALE GENOMIC DNA]</scope>
    <source>
        <strain evidence="1">DSM 2262</strain>
    </source>
</reference>
<protein>
    <submittedName>
        <fullName evidence="1">Uncharacterized protein</fullName>
    </submittedName>
</protein>
<comment type="caution">
    <text evidence="1">The sequence shown here is derived from an EMBL/GenBank/DDBJ whole genome shotgun (WGS) entry which is preliminary data.</text>
</comment>
<dbReference type="EMBL" id="ANAH02000007">
    <property type="protein sequence ID" value="EPX62231.1"/>
    <property type="molecule type" value="Genomic_DNA"/>
</dbReference>
<proteinExistence type="predicted"/>
<keyword evidence="2" id="KW-1185">Reference proteome</keyword>
<dbReference type="Proteomes" id="UP000011682">
    <property type="component" value="Unassembled WGS sequence"/>
</dbReference>
<dbReference type="AlphaFoldDB" id="S9PGN2"/>
<accession>S9PGN2</accession>
<gene>
    <name evidence="1" type="ORF">D187_008418</name>
</gene>